<protein>
    <submittedName>
        <fullName evidence="1">Protein N-acetyltransferase, RimJ/RimL family</fullName>
    </submittedName>
</protein>
<dbReference type="InterPro" id="IPR016181">
    <property type="entry name" value="Acyl_CoA_acyltransferase"/>
</dbReference>
<dbReference type="Pfam" id="PF00583">
    <property type="entry name" value="Acetyltransf_1"/>
    <property type="match status" value="1"/>
</dbReference>
<dbReference type="EMBL" id="FOOE01000026">
    <property type="protein sequence ID" value="SFG11277.1"/>
    <property type="molecule type" value="Genomic_DNA"/>
</dbReference>
<dbReference type="RefSeq" id="WP_027639625.1">
    <property type="nucleotide sequence ID" value="NZ_CP076620.1"/>
</dbReference>
<gene>
    <name evidence="1" type="ORF">SAMN04487885_12634</name>
</gene>
<dbReference type="OrthoDB" id="948250at2"/>
<dbReference type="PROSITE" id="PS51186">
    <property type="entry name" value="GNAT"/>
    <property type="match status" value="1"/>
</dbReference>
<evidence type="ECO:0000313" key="2">
    <source>
        <dbReference type="Proteomes" id="UP000182135"/>
    </source>
</evidence>
<proteinExistence type="predicted"/>
<keyword evidence="1" id="KW-0808">Transferase</keyword>
<dbReference type="eggNOG" id="COG1670">
    <property type="taxonomic scope" value="Bacteria"/>
</dbReference>
<dbReference type="GO" id="GO:0016747">
    <property type="term" value="F:acyltransferase activity, transferring groups other than amino-acyl groups"/>
    <property type="evidence" value="ECO:0007669"/>
    <property type="project" value="InterPro"/>
</dbReference>
<keyword evidence="2" id="KW-1185">Reference proteome</keyword>
<dbReference type="InterPro" id="IPR000182">
    <property type="entry name" value="GNAT_dom"/>
</dbReference>
<dbReference type="GeneID" id="90545545"/>
<dbReference type="Proteomes" id="UP000182135">
    <property type="component" value="Unassembled WGS sequence"/>
</dbReference>
<name>A0A1I2PBD2_9CLOT</name>
<dbReference type="SUPFAM" id="SSF55729">
    <property type="entry name" value="Acyl-CoA N-acyltransferases (Nat)"/>
    <property type="match status" value="1"/>
</dbReference>
<organism evidence="1 2">
    <name type="scientific">Clostridium cadaveris</name>
    <dbReference type="NCBI Taxonomy" id="1529"/>
    <lineage>
        <taxon>Bacteria</taxon>
        <taxon>Bacillati</taxon>
        <taxon>Bacillota</taxon>
        <taxon>Clostridia</taxon>
        <taxon>Eubacteriales</taxon>
        <taxon>Clostridiaceae</taxon>
        <taxon>Clostridium</taxon>
    </lineage>
</organism>
<dbReference type="AlphaFoldDB" id="A0A1I2PBD2"/>
<dbReference type="Gene3D" id="3.40.630.30">
    <property type="match status" value="1"/>
</dbReference>
<reference evidence="1 2" key="1">
    <citation type="submission" date="2016-10" db="EMBL/GenBank/DDBJ databases">
        <authorList>
            <person name="de Groot N.N."/>
        </authorList>
    </citation>
    <scope>NUCLEOTIDE SEQUENCE [LARGE SCALE GENOMIC DNA]</scope>
    <source>
        <strain evidence="1 2">NLAE-zl-G419</strain>
    </source>
</reference>
<sequence length="182" mass="20730">MNEVMYEESVSKNEINLEIRDVKLEDTEEIKGFLFNLKDESRIFMALCEGISLSYEGIYNYINSIIERKNSLGIVGRVDGEIVAIAGVIGDKKSICSHNGELFVLVRREYWGRGISKIMIANIAAKAKVRTKLKNVMSTLNIEDGSIIEAYEEMGFRKVGVYRNYYKIGRQFCHGIIMVLNI</sequence>
<dbReference type="STRING" id="1529.SAMN04487885_12634"/>
<evidence type="ECO:0000313" key="1">
    <source>
        <dbReference type="EMBL" id="SFG11277.1"/>
    </source>
</evidence>
<accession>A0A1I2PBD2</accession>